<dbReference type="AlphaFoldDB" id="A0A5N0TC97"/>
<comment type="cofactor">
    <cofactor evidence="2">
        <name>K(+)</name>
        <dbReference type="ChEBI" id="CHEBI:29103"/>
    </cofactor>
</comment>
<evidence type="ECO:0000256" key="3">
    <source>
        <dbReference type="ARBA" id="ARBA00004496"/>
    </source>
</evidence>
<evidence type="ECO:0000313" key="18">
    <source>
        <dbReference type="Proteomes" id="UP000325372"/>
    </source>
</evidence>
<dbReference type="RefSeq" id="WP_150863834.1">
    <property type="nucleotide sequence ID" value="NZ_VYXP01000004.1"/>
</dbReference>
<dbReference type="CDD" id="cd24015">
    <property type="entry name" value="ASKHA_NBD_PanK-III"/>
    <property type="match status" value="1"/>
</dbReference>
<evidence type="ECO:0000256" key="7">
    <source>
        <dbReference type="ARBA" id="ARBA00022490"/>
    </source>
</evidence>
<dbReference type="EMBL" id="VYXP01000004">
    <property type="protein sequence ID" value="KAA9132044.1"/>
    <property type="molecule type" value="Genomic_DNA"/>
</dbReference>
<evidence type="ECO:0000256" key="4">
    <source>
        <dbReference type="ARBA" id="ARBA00005225"/>
    </source>
</evidence>
<comment type="function">
    <text evidence="16">Catalyzes the phosphorylation of pantothenate (Pan), the first step in CoA biosynthesis.</text>
</comment>
<comment type="cofactor">
    <cofactor evidence="16">
        <name>NH4(+)</name>
        <dbReference type="ChEBI" id="CHEBI:28938"/>
    </cofactor>
    <cofactor evidence="16">
        <name>K(+)</name>
        <dbReference type="ChEBI" id="CHEBI:29103"/>
    </cofactor>
    <text evidence="16">A monovalent cation. Ammonium or potassium.</text>
</comment>
<proteinExistence type="inferred from homology"/>
<evidence type="ECO:0000256" key="6">
    <source>
        <dbReference type="ARBA" id="ARBA00012102"/>
    </source>
</evidence>
<feature type="binding site" evidence="16">
    <location>
        <position position="133"/>
    </location>
    <ligand>
        <name>ATP</name>
        <dbReference type="ChEBI" id="CHEBI:30616"/>
    </ligand>
</feature>
<dbReference type="GO" id="GO:0005737">
    <property type="term" value="C:cytoplasm"/>
    <property type="evidence" value="ECO:0007669"/>
    <property type="project" value="UniProtKB-SubCell"/>
</dbReference>
<dbReference type="GO" id="GO:0004594">
    <property type="term" value="F:pantothenate kinase activity"/>
    <property type="evidence" value="ECO:0007669"/>
    <property type="project" value="UniProtKB-UniRule"/>
</dbReference>
<evidence type="ECO:0000256" key="15">
    <source>
        <dbReference type="ARBA" id="ARBA00040883"/>
    </source>
</evidence>
<keyword evidence="7 16" id="KW-0963">Cytoplasm</keyword>
<accession>A0A5N0TC97</accession>
<dbReference type="GO" id="GO:0046872">
    <property type="term" value="F:metal ion binding"/>
    <property type="evidence" value="ECO:0007669"/>
    <property type="project" value="UniProtKB-KW"/>
</dbReference>
<keyword evidence="12 16" id="KW-0630">Potassium</keyword>
<dbReference type="PANTHER" id="PTHR34265:SF1">
    <property type="entry name" value="TYPE III PANTOTHENATE KINASE"/>
    <property type="match status" value="1"/>
</dbReference>
<gene>
    <name evidence="16" type="primary">coaX</name>
    <name evidence="17" type="ORF">F3N42_07690</name>
</gene>
<keyword evidence="8 16" id="KW-0808">Transferase</keyword>
<comment type="subunit">
    <text evidence="5 16">Homodimer.</text>
</comment>
<dbReference type="GO" id="GO:0005524">
    <property type="term" value="F:ATP binding"/>
    <property type="evidence" value="ECO:0007669"/>
    <property type="project" value="UniProtKB-UniRule"/>
</dbReference>
<dbReference type="InterPro" id="IPR004619">
    <property type="entry name" value="Type_III_PanK"/>
</dbReference>
<feature type="binding site" evidence="16">
    <location>
        <begin position="6"/>
        <end position="13"/>
    </location>
    <ligand>
        <name>ATP</name>
        <dbReference type="ChEBI" id="CHEBI:30616"/>
    </ligand>
</feature>
<dbReference type="EC" id="2.7.1.33" evidence="6 16"/>
<feature type="binding site" evidence="16">
    <location>
        <position position="130"/>
    </location>
    <ligand>
        <name>K(+)</name>
        <dbReference type="ChEBI" id="CHEBI:29103"/>
    </ligand>
</feature>
<dbReference type="NCBIfam" id="TIGR00671">
    <property type="entry name" value="baf"/>
    <property type="match status" value="1"/>
</dbReference>
<evidence type="ECO:0000256" key="14">
    <source>
        <dbReference type="ARBA" id="ARBA00038036"/>
    </source>
</evidence>
<evidence type="ECO:0000256" key="9">
    <source>
        <dbReference type="ARBA" id="ARBA00022741"/>
    </source>
</evidence>
<evidence type="ECO:0000256" key="1">
    <source>
        <dbReference type="ARBA" id="ARBA00001206"/>
    </source>
</evidence>
<comment type="caution">
    <text evidence="17">The sequence shown here is derived from an EMBL/GenBank/DDBJ whole genome shotgun (WGS) entry which is preliminary data.</text>
</comment>
<dbReference type="UniPathway" id="UPA00241">
    <property type="reaction ID" value="UER00352"/>
</dbReference>
<keyword evidence="13 16" id="KW-0173">Coenzyme A biosynthesis</keyword>
<evidence type="ECO:0000313" key="17">
    <source>
        <dbReference type="EMBL" id="KAA9132044.1"/>
    </source>
</evidence>
<feature type="binding site" evidence="16">
    <location>
        <begin position="107"/>
        <end position="110"/>
    </location>
    <ligand>
        <name>substrate</name>
    </ligand>
</feature>
<sequence length="260" mass="27775">MILCLDVGNSHIYGGLFEGDQLRLTFRRTSSGRSSSDELGLFFRSVLRENGFDPDAITNVALCSVVPELVYSIAGSMQKYFGVRPFILKAGVKTGLKILYRNPVEVGSDRIANAIAGTGMFPDENLLIIDLGTATTVDAISAERDYLGGAIIPGLRLSMQALDQGTARLSSVEIIRPDKCLGRTTAASIQSGLYFGHLGALSTICAHLTAEMFDGKKPRVIATGGFASLFAEAGLYDNQAPDLVLRGLLMALVMNLPASH</sequence>
<keyword evidence="11 16" id="KW-0067">ATP-binding</keyword>
<dbReference type="InterPro" id="IPR043129">
    <property type="entry name" value="ATPase_NBD"/>
</dbReference>
<dbReference type="SUPFAM" id="SSF53067">
    <property type="entry name" value="Actin-like ATPase domain"/>
    <property type="match status" value="2"/>
</dbReference>
<protein>
    <recommendedName>
        <fullName evidence="15 16">Type III pantothenate kinase</fullName>
        <ecNumber evidence="6 16">2.7.1.33</ecNumber>
    </recommendedName>
    <alternativeName>
        <fullName evidence="16">PanK-III</fullName>
    </alternativeName>
    <alternativeName>
        <fullName evidence="16">Pantothenic acid kinase</fullName>
    </alternativeName>
</protein>
<organism evidence="17 18">
    <name type="scientific">Marinihelvus fidelis</name>
    <dbReference type="NCBI Taxonomy" id="2613842"/>
    <lineage>
        <taxon>Bacteria</taxon>
        <taxon>Pseudomonadati</taxon>
        <taxon>Pseudomonadota</taxon>
        <taxon>Gammaproteobacteria</taxon>
        <taxon>Chromatiales</taxon>
        <taxon>Wenzhouxiangellaceae</taxon>
        <taxon>Marinihelvus</taxon>
    </lineage>
</organism>
<evidence type="ECO:0000256" key="10">
    <source>
        <dbReference type="ARBA" id="ARBA00022777"/>
    </source>
</evidence>
<feature type="binding site" evidence="16">
    <location>
        <position position="100"/>
    </location>
    <ligand>
        <name>substrate</name>
    </ligand>
</feature>
<evidence type="ECO:0000256" key="13">
    <source>
        <dbReference type="ARBA" id="ARBA00022993"/>
    </source>
</evidence>
<keyword evidence="10 16" id="KW-0418">Kinase</keyword>
<dbReference type="HAMAP" id="MF_01274">
    <property type="entry name" value="Pantothen_kinase_3"/>
    <property type="match status" value="1"/>
</dbReference>
<evidence type="ECO:0000256" key="12">
    <source>
        <dbReference type="ARBA" id="ARBA00022958"/>
    </source>
</evidence>
<comment type="pathway">
    <text evidence="4 16">Cofactor biosynthesis; coenzyme A biosynthesis; CoA from (R)-pantothenate: step 1/5.</text>
</comment>
<evidence type="ECO:0000256" key="2">
    <source>
        <dbReference type="ARBA" id="ARBA00001958"/>
    </source>
</evidence>
<comment type="catalytic activity">
    <reaction evidence="1 16">
        <text>(R)-pantothenate + ATP = (R)-4'-phosphopantothenate + ADP + H(+)</text>
        <dbReference type="Rhea" id="RHEA:16373"/>
        <dbReference type="ChEBI" id="CHEBI:10986"/>
        <dbReference type="ChEBI" id="CHEBI:15378"/>
        <dbReference type="ChEBI" id="CHEBI:29032"/>
        <dbReference type="ChEBI" id="CHEBI:30616"/>
        <dbReference type="ChEBI" id="CHEBI:456216"/>
        <dbReference type="EC" id="2.7.1.33"/>
    </reaction>
</comment>
<dbReference type="Pfam" id="PF03309">
    <property type="entry name" value="Pan_kinase"/>
    <property type="match status" value="1"/>
</dbReference>
<reference evidence="17 18" key="1">
    <citation type="submission" date="2019-09" db="EMBL/GenBank/DDBJ databases">
        <title>Wenzhouxiangella sp. Genome sequencing and assembly.</title>
        <authorList>
            <person name="Zhang R."/>
        </authorList>
    </citation>
    <scope>NUCLEOTIDE SEQUENCE [LARGE SCALE GENOMIC DNA]</scope>
    <source>
        <strain evidence="17 18">W260</strain>
    </source>
</reference>
<evidence type="ECO:0000256" key="16">
    <source>
        <dbReference type="HAMAP-Rule" id="MF_01274"/>
    </source>
</evidence>
<name>A0A5N0TC97_9GAMM</name>
<feature type="active site" description="Proton acceptor" evidence="16">
    <location>
        <position position="109"/>
    </location>
</feature>
<evidence type="ECO:0000256" key="8">
    <source>
        <dbReference type="ARBA" id="ARBA00022679"/>
    </source>
</evidence>
<keyword evidence="9 16" id="KW-0547">Nucleotide-binding</keyword>
<keyword evidence="18" id="KW-1185">Reference proteome</keyword>
<evidence type="ECO:0000256" key="5">
    <source>
        <dbReference type="ARBA" id="ARBA00011738"/>
    </source>
</evidence>
<dbReference type="NCBIfam" id="NF009855">
    <property type="entry name" value="PRK13321.1"/>
    <property type="match status" value="1"/>
</dbReference>
<dbReference type="GO" id="GO:0015937">
    <property type="term" value="P:coenzyme A biosynthetic process"/>
    <property type="evidence" value="ECO:0007669"/>
    <property type="project" value="UniProtKB-UniRule"/>
</dbReference>
<dbReference type="Proteomes" id="UP000325372">
    <property type="component" value="Unassembled WGS sequence"/>
</dbReference>
<evidence type="ECO:0000256" key="11">
    <source>
        <dbReference type="ARBA" id="ARBA00022840"/>
    </source>
</evidence>
<feature type="binding site" evidence="16">
    <location>
        <position position="185"/>
    </location>
    <ligand>
        <name>substrate</name>
    </ligand>
</feature>
<comment type="similarity">
    <text evidence="14 16">Belongs to the type III pantothenate kinase family.</text>
</comment>
<keyword evidence="16" id="KW-0479">Metal-binding</keyword>
<dbReference type="Gene3D" id="3.30.420.40">
    <property type="match status" value="2"/>
</dbReference>
<comment type="subcellular location">
    <subcellularLocation>
        <location evidence="3 16">Cytoplasm</location>
    </subcellularLocation>
</comment>
<dbReference type="PANTHER" id="PTHR34265">
    <property type="entry name" value="TYPE III PANTOTHENATE KINASE"/>
    <property type="match status" value="1"/>
</dbReference>